<dbReference type="PANTHER" id="PTHR12521:SF0">
    <property type="entry name" value="ADP-RIBOSE GLYCOHYDROLASE OARD1"/>
    <property type="match status" value="1"/>
</dbReference>
<dbReference type="OrthoDB" id="2155246at2759"/>
<keyword evidence="3" id="KW-1185">Reference proteome</keyword>
<comment type="caution">
    <text evidence="2">The sequence shown here is derived from an EMBL/GenBank/DDBJ whole genome shotgun (WGS) entry which is preliminary data.</text>
</comment>
<dbReference type="EMBL" id="JADNRY010000013">
    <property type="protein sequence ID" value="KAF9074448.1"/>
    <property type="molecule type" value="Genomic_DNA"/>
</dbReference>
<evidence type="ECO:0008006" key="4">
    <source>
        <dbReference type="Google" id="ProtNLM"/>
    </source>
</evidence>
<dbReference type="GO" id="GO:0140291">
    <property type="term" value="P:peptidyl-glutamate ADP-deribosylation"/>
    <property type="evidence" value="ECO:0007669"/>
    <property type="project" value="TreeGrafter"/>
</dbReference>
<dbReference type="InterPro" id="IPR050892">
    <property type="entry name" value="ADP-ribose_metab_enzymes"/>
</dbReference>
<evidence type="ECO:0000256" key="1">
    <source>
        <dbReference type="SAM" id="MobiDB-lite"/>
    </source>
</evidence>
<evidence type="ECO:0000313" key="3">
    <source>
        <dbReference type="Proteomes" id="UP000772434"/>
    </source>
</evidence>
<dbReference type="SUPFAM" id="SSF52949">
    <property type="entry name" value="Macro domain-like"/>
    <property type="match status" value="1"/>
</dbReference>
<organism evidence="2 3">
    <name type="scientific">Rhodocollybia butyracea</name>
    <dbReference type="NCBI Taxonomy" id="206335"/>
    <lineage>
        <taxon>Eukaryota</taxon>
        <taxon>Fungi</taxon>
        <taxon>Dikarya</taxon>
        <taxon>Basidiomycota</taxon>
        <taxon>Agaricomycotina</taxon>
        <taxon>Agaricomycetes</taxon>
        <taxon>Agaricomycetidae</taxon>
        <taxon>Agaricales</taxon>
        <taxon>Marasmiineae</taxon>
        <taxon>Omphalotaceae</taxon>
        <taxon>Rhodocollybia</taxon>
    </lineage>
</organism>
<feature type="region of interest" description="Disordered" evidence="1">
    <location>
        <begin position="82"/>
        <end position="110"/>
    </location>
</feature>
<name>A0A9P5UDP4_9AGAR</name>
<protein>
    <recommendedName>
        <fullName evidence="4">ADP-ribose 1''-phosphate phosphatase</fullName>
    </recommendedName>
</protein>
<feature type="compositionally biased region" description="Polar residues" evidence="1">
    <location>
        <begin position="96"/>
        <end position="110"/>
    </location>
</feature>
<gene>
    <name evidence="2" type="ORF">BDP27DRAFT_1399631</name>
</gene>
<dbReference type="AlphaFoldDB" id="A0A9P5UDP4"/>
<evidence type="ECO:0000313" key="2">
    <source>
        <dbReference type="EMBL" id="KAF9074448.1"/>
    </source>
</evidence>
<dbReference type="PANTHER" id="PTHR12521">
    <property type="entry name" value="PROTEIN C6ORF130"/>
    <property type="match status" value="1"/>
</dbReference>
<sequence length="218" mass="23833">MTAVSSKSRTIKTVPGDIFTALAPPNLPTSDVSSKRRIVLIHACNTIGSWGAGIALAFKERFPEHFEVYRQWCLTHRPIENSQARGRGKGGRGRTEISTRVGHNTKTHGSGSPSLLGTCLLIPPPDIGITNLEVHIACLFTSKVYGRNKDTPDEILAATKDALVDLQRQLQTQDSGSAPPWELHACRFNSGKFGVPWERSVAIVEELGIHMTVYVPPE</sequence>
<dbReference type="Proteomes" id="UP000772434">
    <property type="component" value="Unassembled WGS sequence"/>
</dbReference>
<reference evidence="2" key="1">
    <citation type="submission" date="2020-11" db="EMBL/GenBank/DDBJ databases">
        <authorList>
            <consortium name="DOE Joint Genome Institute"/>
            <person name="Ahrendt S."/>
            <person name="Riley R."/>
            <person name="Andreopoulos W."/>
            <person name="Labutti K."/>
            <person name="Pangilinan J."/>
            <person name="Ruiz-Duenas F.J."/>
            <person name="Barrasa J.M."/>
            <person name="Sanchez-Garcia M."/>
            <person name="Camarero S."/>
            <person name="Miyauchi S."/>
            <person name="Serrano A."/>
            <person name="Linde D."/>
            <person name="Babiker R."/>
            <person name="Drula E."/>
            <person name="Ayuso-Fernandez I."/>
            <person name="Pacheco R."/>
            <person name="Padilla G."/>
            <person name="Ferreira P."/>
            <person name="Barriuso J."/>
            <person name="Kellner H."/>
            <person name="Castanera R."/>
            <person name="Alfaro M."/>
            <person name="Ramirez L."/>
            <person name="Pisabarro A.G."/>
            <person name="Kuo A."/>
            <person name="Tritt A."/>
            <person name="Lipzen A."/>
            <person name="He G."/>
            <person name="Yan M."/>
            <person name="Ng V."/>
            <person name="Cullen D."/>
            <person name="Martin F."/>
            <person name="Rosso M.-N."/>
            <person name="Henrissat B."/>
            <person name="Hibbett D."/>
            <person name="Martinez A.T."/>
            <person name="Grigoriev I.V."/>
        </authorList>
    </citation>
    <scope>NUCLEOTIDE SEQUENCE</scope>
    <source>
        <strain evidence="2">AH 40177</strain>
    </source>
</reference>
<dbReference type="Gene3D" id="3.40.220.10">
    <property type="entry name" value="Leucine Aminopeptidase, subunit E, domain 1"/>
    <property type="match status" value="1"/>
</dbReference>
<proteinExistence type="predicted"/>
<accession>A0A9P5UDP4</accession>
<dbReference type="InterPro" id="IPR043472">
    <property type="entry name" value="Macro_dom-like"/>
</dbReference>